<proteinExistence type="predicted"/>
<dbReference type="OrthoDB" id="5987731at2759"/>
<dbReference type="PANTHER" id="PTHR46532:SF13">
    <property type="entry name" value="CYTOPLASMIC DYNEIN 1 HEAVY CHAIN 1"/>
    <property type="match status" value="1"/>
</dbReference>
<dbReference type="GO" id="GO:0007018">
    <property type="term" value="P:microtubule-based movement"/>
    <property type="evidence" value="ECO:0007669"/>
    <property type="project" value="InterPro"/>
</dbReference>
<feature type="non-terminal residue" evidence="1">
    <location>
        <position position="1"/>
    </location>
</feature>
<reference evidence="1" key="1">
    <citation type="submission" date="2020-04" db="EMBL/GenBank/DDBJ databases">
        <authorList>
            <person name="Alioto T."/>
            <person name="Alioto T."/>
            <person name="Gomez Garrido J."/>
        </authorList>
    </citation>
    <scope>NUCLEOTIDE SEQUENCE</scope>
    <source>
        <strain evidence="1">A484AB</strain>
    </source>
</reference>
<feature type="non-terminal residue" evidence="1">
    <location>
        <position position="549"/>
    </location>
</feature>
<evidence type="ECO:0000313" key="1">
    <source>
        <dbReference type="EMBL" id="CAB4037368.1"/>
    </source>
</evidence>
<dbReference type="GO" id="GO:0005858">
    <property type="term" value="C:axonemal dynein complex"/>
    <property type="evidence" value="ECO:0007669"/>
    <property type="project" value="TreeGrafter"/>
</dbReference>
<dbReference type="Pfam" id="PF08385">
    <property type="entry name" value="DHC_N1"/>
    <property type="match status" value="1"/>
</dbReference>
<evidence type="ECO:0000313" key="2">
    <source>
        <dbReference type="Proteomes" id="UP001152795"/>
    </source>
</evidence>
<dbReference type="GO" id="GO:0045505">
    <property type="term" value="F:dynein intermediate chain binding"/>
    <property type="evidence" value="ECO:0007669"/>
    <property type="project" value="InterPro"/>
</dbReference>
<dbReference type="GO" id="GO:0051959">
    <property type="term" value="F:dynein light intermediate chain binding"/>
    <property type="evidence" value="ECO:0007669"/>
    <property type="project" value="InterPro"/>
</dbReference>
<dbReference type="Proteomes" id="UP001152795">
    <property type="component" value="Unassembled WGS sequence"/>
</dbReference>
<dbReference type="PANTHER" id="PTHR46532">
    <property type="entry name" value="MALE FERTILITY FACTOR KL5"/>
    <property type="match status" value="1"/>
</dbReference>
<name>A0A7D9LVN2_PARCT</name>
<dbReference type="EMBL" id="CACRXK020022993">
    <property type="protein sequence ID" value="CAB4037368.1"/>
    <property type="molecule type" value="Genomic_DNA"/>
</dbReference>
<dbReference type="InterPro" id="IPR026983">
    <property type="entry name" value="DHC"/>
</dbReference>
<keyword evidence="2" id="KW-1185">Reference proteome</keyword>
<protein>
    <submittedName>
        <fullName evidence="1">Dynein heavy chain 5, axonemal-like</fullName>
    </submittedName>
</protein>
<dbReference type="AlphaFoldDB" id="A0A7D9LVN2"/>
<dbReference type="InterPro" id="IPR013594">
    <property type="entry name" value="Dynein_heavy_tail"/>
</dbReference>
<accession>A0A7D9LVN2</accession>
<organism evidence="1 2">
    <name type="scientific">Paramuricea clavata</name>
    <name type="common">Red gorgonian</name>
    <name type="synonym">Violescent sea-whip</name>
    <dbReference type="NCBI Taxonomy" id="317549"/>
    <lineage>
        <taxon>Eukaryota</taxon>
        <taxon>Metazoa</taxon>
        <taxon>Cnidaria</taxon>
        <taxon>Anthozoa</taxon>
        <taxon>Octocorallia</taxon>
        <taxon>Malacalcyonacea</taxon>
        <taxon>Plexauridae</taxon>
        <taxon>Paramuricea</taxon>
    </lineage>
</organism>
<sequence length="549" mass="62783">RSKSVTLITSESLKERQKILKNLKDKRKTLVDGRHQFLFTKIADAIGVDATTAEDFILGDQKFDDIEEFFKVDGSRAILFLYQESAINRPDLSGQAANSPKKLFIADRANEHVNGVCLFFLRTNPKAVSVSNVGQEVNFMMLDATDGRLLEGFEKLLGRIMVPALRNQKQWGQMSNQQSSIQEFLENLEKFVNILSGAKNNMDGRVKLGEHGLKELLDGLNTPADYLAAAKSPETVDKLEGLVVLWAKEIELVLAKSEQLRKEADDIGPAAELDHWKQRMAKFNSLLDEIKSRHCKAAIGVLHAAKSKSLKHWKDLDSRITDAANEAKDNVKYLYTLDKFFGPLVKCSPTEMTEYVPSLMNSIRMIHTISQYYNTSERMTSLFVKVTNQMISTCKAYINKGVSRIWDLPRETLSSRLQEAVKLNEVYQTAFHRTKNKLKETQSERQFEFSENYIFGKFDAFCKRLEKLDDMLIAMENLSGLQKIKIEGIETIVVRYQTMVATVKKKTYDLLDHRKGEFDTDYEEFKQSVEALKEQLQLFVDSWFEKSLS</sequence>
<comment type="caution">
    <text evidence="1">The sequence shown here is derived from an EMBL/GenBank/DDBJ whole genome shotgun (WGS) entry which is preliminary data.</text>
</comment>
<gene>
    <name evidence="1" type="ORF">PACLA_8A011256</name>
</gene>